<proteinExistence type="predicted"/>
<dbReference type="RefSeq" id="WP_006862418.1">
    <property type="nucleotide sequence ID" value="NZ_ACCL02000011.1"/>
</dbReference>
<accession>C6LG73</accession>
<reference evidence="1" key="1">
    <citation type="submission" date="2009-07" db="EMBL/GenBank/DDBJ databases">
        <authorList>
            <person name="Weinstock G."/>
            <person name="Sodergren E."/>
            <person name="Clifton S."/>
            <person name="Fulton L."/>
            <person name="Fulton B."/>
            <person name="Courtney L."/>
            <person name="Fronick C."/>
            <person name="Harrison M."/>
            <person name="Strong C."/>
            <person name="Farmer C."/>
            <person name="Delahaunty K."/>
            <person name="Markovic C."/>
            <person name="Hall O."/>
            <person name="Minx P."/>
            <person name="Tomlinson C."/>
            <person name="Mitreva M."/>
            <person name="Nelson J."/>
            <person name="Hou S."/>
            <person name="Wollam A."/>
            <person name="Pepin K.H."/>
            <person name="Johnson M."/>
            <person name="Bhonagiri V."/>
            <person name="Nash W.E."/>
            <person name="Warren W."/>
            <person name="Chinwalla A."/>
            <person name="Mardis E.R."/>
            <person name="Wilson R.K."/>
        </authorList>
    </citation>
    <scope>NUCLEOTIDE SEQUENCE [LARGE SCALE GENOMIC DNA]</scope>
    <source>
        <strain evidence="1">DSM 14469</strain>
    </source>
</reference>
<dbReference type="AlphaFoldDB" id="C6LG73"/>
<dbReference type="OrthoDB" id="2011690at2"/>
<dbReference type="STRING" id="168384.SAMN05660368_03764"/>
<dbReference type="Proteomes" id="UP000005561">
    <property type="component" value="Unassembled WGS sequence"/>
</dbReference>
<evidence type="ECO:0000313" key="2">
    <source>
        <dbReference type="Proteomes" id="UP000005561"/>
    </source>
</evidence>
<comment type="caution">
    <text evidence="1">The sequence shown here is derived from an EMBL/GenBank/DDBJ whole genome shotgun (WGS) entry which is preliminary data.</text>
</comment>
<sequence>MAKERVFMFRNTGTEEAPVWEKWFAKTVADAVMMSDADGEEQTVVDYVNAKIGDLIGGAPETYDTLKEIADYIASHKDVADALDAAVGNKVDKVAGKGLSTNDYTSEEKEKLEGVEEGATANDTLYKNQTPSTVAVGGIPKGYVPPTDGVEAIDMIDRLLHPYVAPTVSAAMKPANGGVVEAGTSQSVTAVDVTITMGSAAISKIEVFDGAASLGVLTSGIKAGVNTVTLTAPLTVTANKQLSVTVTDADNKTVTAKTGTYTFVSPYYYGSIAVDAAVNEALVKAATKSVTAKGNKTFTFTCSNQRMLFAYPKSYGNLAKILDANSFDVTGTFAKSEVTVDGVAYNVYVNDPSTVSAFKMTFNY</sequence>
<protein>
    <submittedName>
        <fullName evidence="1">Uncharacterized protein</fullName>
    </submittedName>
</protein>
<dbReference type="EMBL" id="ACCL02000011">
    <property type="protein sequence ID" value="EET60437.1"/>
    <property type="molecule type" value="Genomic_DNA"/>
</dbReference>
<gene>
    <name evidence="1" type="ORF">BRYFOR_07633</name>
</gene>
<name>C6LG73_9FIRM</name>
<evidence type="ECO:0000313" key="1">
    <source>
        <dbReference type="EMBL" id="EET60437.1"/>
    </source>
</evidence>
<keyword evidence="2" id="KW-1185">Reference proteome</keyword>
<organism evidence="1 2">
    <name type="scientific">Marvinbryantia formatexigens DSM 14469</name>
    <dbReference type="NCBI Taxonomy" id="478749"/>
    <lineage>
        <taxon>Bacteria</taxon>
        <taxon>Bacillati</taxon>
        <taxon>Bacillota</taxon>
        <taxon>Clostridia</taxon>
        <taxon>Lachnospirales</taxon>
        <taxon>Lachnospiraceae</taxon>
        <taxon>Marvinbryantia</taxon>
    </lineage>
</organism>